<dbReference type="OrthoDB" id="3827911at2"/>
<dbReference type="AlphaFoldDB" id="F5XLI6"/>
<evidence type="ECO:0000313" key="1">
    <source>
        <dbReference type="EMBL" id="BAK36252.1"/>
    </source>
</evidence>
<organism evidence="1 2">
    <name type="scientific">Microlunatus phosphovorus (strain ATCC 700054 / DSM 10555 / JCM 9379 / NBRC 101784 / NCIMB 13414 / VKM Ac-1990 / NM-1)</name>
    <dbReference type="NCBI Taxonomy" id="1032480"/>
    <lineage>
        <taxon>Bacteria</taxon>
        <taxon>Bacillati</taxon>
        <taxon>Actinomycetota</taxon>
        <taxon>Actinomycetes</taxon>
        <taxon>Propionibacteriales</taxon>
        <taxon>Propionibacteriaceae</taxon>
        <taxon>Microlunatus</taxon>
    </lineage>
</organism>
<sequence>MSVFVPLTLAAARELRSSGSASELVGYADGPALRRWLGETRLDDEEAGYVALNHAGAAALLLDGDSSTRLVLAVDLELVGTDDLGAVSVPQVRWADVRSLFADEASAADAVRAARQEVGGLDLGAALAVAAVADLQDSYDLLWYAPEELDSLATDVEG</sequence>
<dbReference type="STRING" id="1032480.MLP_32380"/>
<gene>
    <name evidence="1" type="ordered locus">MLP_32380</name>
</gene>
<dbReference type="Proteomes" id="UP000007947">
    <property type="component" value="Chromosome"/>
</dbReference>
<reference evidence="1 2" key="1">
    <citation type="submission" date="2011-05" db="EMBL/GenBank/DDBJ databases">
        <title>Whole genome sequence of Microlunatus phosphovorus NM-1.</title>
        <authorList>
            <person name="Hosoyama A."/>
            <person name="Sasaki K."/>
            <person name="Harada T."/>
            <person name="Igarashi R."/>
            <person name="Kawakoshi A."/>
            <person name="Sasagawa M."/>
            <person name="Fukada J."/>
            <person name="Nakamura S."/>
            <person name="Katano Y."/>
            <person name="Hanada S."/>
            <person name="Kamagata Y."/>
            <person name="Nakamura N."/>
            <person name="Yamazaki S."/>
            <person name="Fujita N."/>
        </authorList>
    </citation>
    <scope>NUCLEOTIDE SEQUENCE [LARGE SCALE GENOMIC DNA]</scope>
    <source>
        <strain evidence="2">ATCC 700054 / DSM 10555 / JCM 9379 / NBRC 101784 / NCIMB 13414 / VKM Ac-1990 / NM-1</strain>
    </source>
</reference>
<dbReference type="RefSeq" id="WP_013864115.1">
    <property type="nucleotide sequence ID" value="NC_015635.1"/>
</dbReference>
<dbReference type="Pfam" id="PF21853">
    <property type="entry name" value="DUF6912"/>
    <property type="match status" value="1"/>
</dbReference>
<dbReference type="EMBL" id="AP012204">
    <property type="protein sequence ID" value="BAK36252.1"/>
    <property type="molecule type" value="Genomic_DNA"/>
</dbReference>
<accession>F5XLI6</accession>
<dbReference type="InterPro" id="IPR054206">
    <property type="entry name" value="DUF6912"/>
</dbReference>
<evidence type="ECO:0000313" key="2">
    <source>
        <dbReference type="Proteomes" id="UP000007947"/>
    </source>
</evidence>
<dbReference type="HOGENOM" id="CLU_108513_0_0_11"/>
<name>F5XLI6_MICPN</name>
<proteinExistence type="predicted"/>
<keyword evidence="2" id="KW-1185">Reference proteome</keyword>
<dbReference type="KEGG" id="mph:MLP_32380"/>
<protein>
    <submittedName>
        <fullName evidence="1">Uncharacterized protein</fullName>
    </submittedName>
</protein>